<dbReference type="OrthoDB" id="9808347at2"/>
<dbReference type="GO" id="GO:0004177">
    <property type="term" value="F:aminopeptidase activity"/>
    <property type="evidence" value="ECO:0007669"/>
    <property type="project" value="TreeGrafter"/>
</dbReference>
<dbReference type="Gene3D" id="3.60.70.12">
    <property type="entry name" value="L-amino peptidase D-ALA esterase/amidase"/>
    <property type="match status" value="1"/>
</dbReference>
<dbReference type="PANTHER" id="PTHR36512:SF3">
    <property type="entry name" value="BLR5678 PROTEIN"/>
    <property type="match status" value="1"/>
</dbReference>
<dbReference type="Pfam" id="PF03576">
    <property type="entry name" value="Peptidase_S58"/>
    <property type="match status" value="1"/>
</dbReference>
<comment type="similarity">
    <text evidence="1">Belongs to the peptidase S58 family.</text>
</comment>
<dbReference type="MEROPS" id="P01.101"/>
<dbReference type="HOGENOM" id="CLU_044458_1_0_11"/>
<dbReference type="GeneID" id="78512249"/>
<accession>E1QZY0</accession>
<name>E1QZY0_OLSUV</name>
<dbReference type="InterPro" id="IPR016117">
    <property type="entry name" value="ArgJ-like_dom_sf"/>
</dbReference>
<protein>
    <submittedName>
        <fullName evidence="2">Peptidase S58 DmpA</fullName>
    </submittedName>
</protein>
<evidence type="ECO:0000256" key="1">
    <source>
        <dbReference type="ARBA" id="ARBA00007068"/>
    </source>
</evidence>
<organism evidence="2 3">
    <name type="scientific">Olsenella uli (strain ATCC 49627 / DSM 7084 / CCUG 31166 / CIP 109912 / JCM 12494 / LMG 11480 / NCIMB 702895 / VPI D76D-27C)</name>
    <name type="common">Lactobacillus uli</name>
    <dbReference type="NCBI Taxonomy" id="633147"/>
    <lineage>
        <taxon>Bacteria</taxon>
        <taxon>Bacillati</taxon>
        <taxon>Actinomycetota</taxon>
        <taxon>Coriobacteriia</taxon>
        <taxon>Coriobacteriales</taxon>
        <taxon>Atopobiaceae</taxon>
        <taxon>Olsenella</taxon>
    </lineage>
</organism>
<dbReference type="eggNOG" id="COG3191">
    <property type="taxonomic scope" value="Bacteria"/>
</dbReference>
<proteinExistence type="inferred from homology"/>
<dbReference type="InterPro" id="IPR005321">
    <property type="entry name" value="Peptidase_S58_DmpA"/>
</dbReference>
<dbReference type="EMBL" id="CP002106">
    <property type="protein sequence ID" value="ADK67944.1"/>
    <property type="molecule type" value="Genomic_DNA"/>
</dbReference>
<dbReference type="CDD" id="cd02252">
    <property type="entry name" value="nylC_like"/>
    <property type="match status" value="1"/>
</dbReference>
<dbReference type="RefSeq" id="WP_013251696.1">
    <property type="nucleotide sequence ID" value="NC_014363.1"/>
</dbReference>
<dbReference type="Proteomes" id="UP000000333">
    <property type="component" value="Chromosome"/>
</dbReference>
<dbReference type="AlphaFoldDB" id="E1QZY0"/>
<sequence>MDGRVTSVTHMDGIFAASVTDGDAATGCTVVVCPRGATAGVDVRGGAPATRETDLLRPEESVGVLHAVVLSGGSAYGLAAACGVAEELERRSIGLDVGVGVVPIVSSACLFDLGCGRADVRPDASFGAEATRRALCGAEEALETGNVGAGAGCTVGKLAGMGRAMKSGLGEGVSQRGALVCGAIAAVNAVGNVIDPRSGRTIAGALSEGHDAILDVDAAMDAAAGREPLLRTNTTISCVTTNARLTKAQATKVAQMAADAYAHAINPTHTPLDGDTVFVMATGEVEASVETVGYLATGALEQAIVSAVRDAPSAHGYPSAREFA</sequence>
<keyword evidence="3" id="KW-1185">Reference proteome</keyword>
<dbReference type="PANTHER" id="PTHR36512">
    <property type="entry name" value="D-AMINOPEPTIDASE"/>
    <property type="match status" value="1"/>
</dbReference>
<dbReference type="STRING" id="633147.Olsu_0831"/>
<dbReference type="KEGG" id="ols:Olsu_0831"/>
<gene>
    <name evidence="2" type="ordered locus">Olsu_0831</name>
</gene>
<evidence type="ECO:0000313" key="2">
    <source>
        <dbReference type="EMBL" id="ADK67944.1"/>
    </source>
</evidence>
<evidence type="ECO:0000313" key="3">
    <source>
        <dbReference type="Proteomes" id="UP000000333"/>
    </source>
</evidence>
<reference evidence="2 3" key="1">
    <citation type="journal article" date="2010" name="Stand. Genomic Sci.">
        <title>Complete genome sequence of Olsenella uli type strain (VPI D76D-27C).</title>
        <authorList>
            <person name="Goker M."/>
            <person name="Held B."/>
            <person name="Lucas S."/>
            <person name="Nolan M."/>
            <person name="Yasawong M."/>
            <person name="Glavina Del Rio T."/>
            <person name="Tice H."/>
            <person name="Cheng J.F."/>
            <person name="Bruce D."/>
            <person name="Detter J.C."/>
            <person name="Tapia R."/>
            <person name="Han C."/>
            <person name="Goodwin L."/>
            <person name="Pitluck S."/>
            <person name="Liolios K."/>
            <person name="Ivanova N."/>
            <person name="Mavromatis K."/>
            <person name="Mikhailova N."/>
            <person name="Pati A."/>
            <person name="Chen A."/>
            <person name="Palaniappan K."/>
            <person name="Land M."/>
            <person name="Hauser L."/>
            <person name="Chang Y.J."/>
            <person name="Jeffries C.D."/>
            <person name="Rohde M."/>
            <person name="Sikorski J."/>
            <person name="Pukall R."/>
            <person name="Woyke T."/>
            <person name="Bristow J."/>
            <person name="Eisen J.A."/>
            <person name="Markowitz V."/>
            <person name="Hugenholtz P."/>
            <person name="Kyrpides N.C."/>
            <person name="Klenk H.P."/>
            <person name="Lapidus A."/>
        </authorList>
    </citation>
    <scope>NUCLEOTIDE SEQUENCE [LARGE SCALE GENOMIC DNA]</scope>
    <source>
        <strain evidence="3">ATCC 49627 / DSM 7084 / CIP 109912 / JCM 12494 / NCIMB 702895 / VPI D76D-27C</strain>
    </source>
</reference>
<dbReference type="SUPFAM" id="SSF56266">
    <property type="entry name" value="DmpA/ArgJ-like"/>
    <property type="match status" value="1"/>
</dbReference>